<dbReference type="Gene3D" id="3.40.50.410">
    <property type="entry name" value="von Willebrand factor, type A domain"/>
    <property type="match status" value="1"/>
</dbReference>
<reference evidence="1" key="1">
    <citation type="submission" date="2020-07" db="EMBL/GenBank/DDBJ databases">
        <title>Genomic analysis of a strain of Sedimentibacter Hydroxybenzoicus DSM7310.</title>
        <authorList>
            <person name="Ma S."/>
        </authorList>
    </citation>
    <scope>NUCLEOTIDE SEQUENCE</scope>
    <source>
        <strain evidence="1">DSM 7310</strain>
    </source>
</reference>
<sequence length="582" mass="68080">MAHQINEKKRAHNIIWNASEDYSFEPDYKVFNEEGKADIYSNYIIGAVRKYYDYYKLREFFKHLRIDSDYEFYEELFWLGLENSTFEKGKIERPALLNLRENYARKVLLREVPDITDAILKEIKKAHYQKVIGEIPKTEDRLLRILGELEFDAYMDTDEIISKMKEILENYFRFNYGQYEKSFKKHVESKDEAKNILNHYEKMTEKSDDGNPLMKDMEIESAETTRYVYFEQDEDKKDIKIKLYNLNNRKVDTDRRYIEKYYGSSALPEHKTIAFEKALCTGNHKNNHLHFTRGEYDSAIVDADTEYIKRVALEKREANITFYHDNYARNLQSIIKLTNKIRNTMMMNFEQSVLKSKEGKLVPNKIWRNIYVNDNNIFSRELKNDLGNISVDILLDASASQGERQEIIASQGFIIAESLTRCQIPVKVYSFSSLRTYTVINLLRDYEENDRNDKIFNYRTSGCNRDGLAVRTALHMMENNQSEHKILIVLSDCKPNDIEANPGTGIIPSHIEYSGVKGVSDTAMEVKKGIFKGNTVLCVFTGDDDDLLSAKKIYGHNFVRINSLNRFADMVGLLLQNQLKNL</sequence>
<dbReference type="InterPro" id="IPR051928">
    <property type="entry name" value="NorD/CobT"/>
</dbReference>
<keyword evidence="2" id="KW-1185">Reference proteome</keyword>
<organism evidence="1 2">
    <name type="scientific">Sedimentibacter hydroxybenzoicus DSM 7310</name>
    <dbReference type="NCBI Taxonomy" id="1123245"/>
    <lineage>
        <taxon>Bacteria</taxon>
        <taxon>Bacillati</taxon>
        <taxon>Bacillota</taxon>
        <taxon>Tissierellia</taxon>
        <taxon>Sedimentibacter</taxon>
    </lineage>
</organism>
<gene>
    <name evidence="1" type="ORF">HZF24_01175</name>
</gene>
<evidence type="ECO:0000313" key="1">
    <source>
        <dbReference type="EMBL" id="NYB72746.1"/>
    </source>
</evidence>
<comment type="caution">
    <text evidence="1">The sequence shown here is derived from an EMBL/GenBank/DDBJ whole genome shotgun (WGS) entry which is preliminary data.</text>
</comment>
<dbReference type="Proteomes" id="UP000611629">
    <property type="component" value="Unassembled WGS sequence"/>
</dbReference>
<dbReference type="RefSeq" id="WP_179236426.1">
    <property type="nucleotide sequence ID" value="NZ_JACBNQ010000001.1"/>
</dbReference>
<dbReference type="PANTHER" id="PTHR41248">
    <property type="entry name" value="NORD PROTEIN"/>
    <property type="match status" value="1"/>
</dbReference>
<evidence type="ECO:0008006" key="3">
    <source>
        <dbReference type="Google" id="ProtNLM"/>
    </source>
</evidence>
<evidence type="ECO:0000313" key="2">
    <source>
        <dbReference type="Proteomes" id="UP000611629"/>
    </source>
</evidence>
<name>A0A974BH31_SEDHY</name>
<dbReference type="AlphaFoldDB" id="A0A974BH31"/>
<protein>
    <recommendedName>
        <fullName evidence="3">Nitric oxide reductase activation protein</fullName>
    </recommendedName>
</protein>
<dbReference type="InterPro" id="IPR036465">
    <property type="entry name" value="vWFA_dom_sf"/>
</dbReference>
<proteinExistence type="predicted"/>
<accession>A0A974BH31</accession>
<dbReference type="EMBL" id="JACBNQ010000001">
    <property type="protein sequence ID" value="NYB72746.1"/>
    <property type="molecule type" value="Genomic_DNA"/>
</dbReference>
<dbReference type="PANTHER" id="PTHR41248:SF1">
    <property type="entry name" value="NORD PROTEIN"/>
    <property type="match status" value="1"/>
</dbReference>
<dbReference type="SUPFAM" id="SSF53300">
    <property type="entry name" value="vWA-like"/>
    <property type="match status" value="1"/>
</dbReference>